<dbReference type="InterPro" id="IPR001638">
    <property type="entry name" value="Solute-binding_3/MltF_N"/>
</dbReference>
<dbReference type="InterPro" id="IPR029787">
    <property type="entry name" value="Nucleotide_cyclase"/>
</dbReference>
<evidence type="ECO:0000256" key="1">
    <source>
        <dbReference type="SAM" id="Phobius"/>
    </source>
</evidence>
<dbReference type="InterPro" id="IPR000160">
    <property type="entry name" value="GGDEF_dom"/>
</dbReference>
<feature type="transmembrane region" description="Helical" evidence="1">
    <location>
        <begin position="251"/>
        <end position="272"/>
    </location>
</feature>
<dbReference type="SUPFAM" id="SSF55073">
    <property type="entry name" value="Nucleotide cyclase"/>
    <property type="match status" value="1"/>
</dbReference>
<keyword evidence="1" id="KW-1133">Transmembrane helix</keyword>
<dbReference type="PANTHER" id="PTHR45138">
    <property type="entry name" value="REGULATORY COMPONENTS OF SENSORY TRANSDUCTION SYSTEM"/>
    <property type="match status" value="1"/>
</dbReference>
<proteinExistence type="predicted"/>
<dbReference type="CDD" id="cd01949">
    <property type="entry name" value="GGDEF"/>
    <property type="match status" value="1"/>
</dbReference>
<accession>A0ABY8PNW0</accession>
<keyword evidence="1" id="KW-0812">Transmembrane</keyword>
<evidence type="ECO:0000313" key="4">
    <source>
        <dbReference type="Proteomes" id="UP001232493"/>
    </source>
</evidence>
<sequence length="454" mass="53395">MKKFFLIYLYIFLIIISFSLSLKVGIYEYPPIIYKEGEEIKGILPEILEYIAKKEGFDIKYVYSTFADGFDNLKNDKIDIYLGVGYTKERDSIFDYNKIPFLNSHGGIFTSKNSDIYSFLDLNNKKVGVLKKDIYYEGPYGIKNIAKTMGLNIKFIEYDNYSDIFNAVLKKEIDAGVFDYFIGKYFYKKKMVAETPLEFYLIDLYIIYRNPKLKKIISIIDKDLKVLKSNKNSIYYEIIDKYINFHEFPKWLKLFLIISIITLFLLLLIIAIMDRIIKRKTKELIKQNQIIKRQKDTLEKLAQIDPLTNIYNRRAGFQFLAHLTQIAKRENKIITIGFIDVDNLKKINDTFGHSVGDKVLKVVAKTIKKHMRKSDIIARFGGDEFFIALYNCKLKDAKRIEENITNDLIQISKKENINYSVSFGFIEYDHKETLDSIISKADEIMYQNKRKKKH</sequence>
<dbReference type="SMART" id="SM00267">
    <property type="entry name" value="GGDEF"/>
    <property type="match status" value="1"/>
</dbReference>
<dbReference type="SUPFAM" id="SSF53850">
    <property type="entry name" value="Periplasmic binding protein-like II"/>
    <property type="match status" value="1"/>
</dbReference>
<dbReference type="PROSITE" id="PS50887">
    <property type="entry name" value="GGDEF"/>
    <property type="match status" value="1"/>
</dbReference>
<feature type="domain" description="GGDEF" evidence="2">
    <location>
        <begin position="332"/>
        <end position="454"/>
    </location>
</feature>
<keyword evidence="4" id="KW-1185">Reference proteome</keyword>
<dbReference type="RefSeq" id="WP_280997856.1">
    <property type="nucleotide sequence ID" value="NZ_CP069362.1"/>
</dbReference>
<dbReference type="InterPro" id="IPR043128">
    <property type="entry name" value="Rev_trsase/Diguanyl_cyclase"/>
</dbReference>
<evidence type="ECO:0000259" key="2">
    <source>
        <dbReference type="PROSITE" id="PS50887"/>
    </source>
</evidence>
<dbReference type="PANTHER" id="PTHR45138:SF23">
    <property type="entry name" value="SIGNALING PROTEIN"/>
    <property type="match status" value="1"/>
</dbReference>
<name>A0ABY8PNW0_9BACT</name>
<evidence type="ECO:0000313" key="3">
    <source>
        <dbReference type="EMBL" id="WGS64302.1"/>
    </source>
</evidence>
<keyword evidence="1" id="KW-0472">Membrane</keyword>
<dbReference type="NCBIfam" id="TIGR00254">
    <property type="entry name" value="GGDEF"/>
    <property type="match status" value="1"/>
</dbReference>
<dbReference type="EMBL" id="CP069362">
    <property type="protein sequence ID" value="WGS64302.1"/>
    <property type="molecule type" value="Genomic_DNA"/>
</dbReference>
<protein>
    <submittedName>
        <fullName evidence="3">GGDEF domain-containing protein</fullName>
    </submittedName>
</protein>
<organism evidence="3 4">
    <name type="scientific">Marinitoga aeolica</name>
    <dbReference type="NCBI Taxonomy" id="2809031"/>
    <lineage>
        <taxon>Bacteria</taxon>
        <taxon>Thermotogati</taxon>
        <taxon>Thermotogota</taxon>
        <taxon>Thermotogae</taxon>
        <taxon>Petrotogales</taxon>
        <taxon>Petrotogaceae</taxon>
        <taxon>Marinitoga</taxon>
    </lineage>
</organism>
<gene>
    <name evidence="3" type="ORF">JRV97_07950</name>
</gene>
<reference evidence="3 4" key="1">
    <citation type="submission" date="2021-02" db="EMBL/GenBank/DDBJ databases">
        <title>Characterization of Marinitoga sp. nov. str. BP5-C20A.</title>
        <authorList>
            <person name="Erauso G."/>
            <person name="Postec A."/>
        </authorList>
    </citation>
    <scope>NUCLEOTIDE SEQUENCE [LARGE SCALE GENOMIC DNA]</scope>
    <source>
        <strain evidence="3 4">BP5-C20A</strain>
    </source>
</reference>
<dbReference type="Pfam" id="PF00990">
    <property type="entry name" value="GGDEF"/>
    <property type="match status" value="1"/>
</dbReference>
<dbReference type="SMART" id="SM00062">
    <property type="entry name" value="PBPb"/>
    <property type="match status" value="1"/>
</dbReference>
<dbReference type="InterPro" id="IPR050469">
    <property type="entry name" value="Diguanylate_Cyclase"/>
</dbReference>
<dbReference type="Proteomes" id="UP001232493">
    <property type="component" value="Chromosome"/>
</dbReference>
<dbReference type="Pfam" id="PF00497">
    <property type="entry name" value="SBP_bac_3"/>
    <property type="match status" value="1"/>
</dbReference>
<dbReference type="Gene3D" id="3.30.70.270">
    <property type="match status" value="1"/>
</dbReference>
<dbReference type="Gene3D" id="3.40.190.10">
    <property type="entry name" value="Periplasmic binding protein-like II"/>
    <property type="match status" value="2"/>
</dbReference>